<dbReference type="InterPro" id="IPR025110">
    <property type="entry name" value="AMP-bd_C"/>
</dbReference>
<proteinExistence type="predicted"/>
<protein>
    <submittedName>
        <fullName evidence="3">AMP-dependent ligase</fullName>
    </submittedName>
</protein>
<feature type="domain" description="AMP-binding enzyme C-terminal" evidence="2">
    <location>
        <begin position="439"/>
        <end position="514"/>
    </location>
</feature>
<evidence type="ECO:0000259" key="2">
    <source>
        <dbReference type="Pfam" id="PF13193"/>
    </source>
</evidence>
<dbReference type="Pfam" id="PF00501">
    <property type="entry name" value="AMP-binding"/>
    <property type="match status" value="1"/>
</dbReference>
<sequence length="533" mass="56144">MATPDGAGDRASSPAEWLFRHAARTPRAEALDAPGTRLAYSAVAERVAVLAGDLATRGAGPADRVVVALPFSPAAAIATLAVQAIGACAVEIDPRTTARTLASILSQTRPRFAIVHARDAATWAEACSDDRRLEWAWATGPRLSDGAFPARGTTPLGPACEPAVPARPIAGPAPVTAGAPALVVYTSGSTRAPHGVVQTYGNVETNTRAIVSFLGLSAADRAMALLPFHYCYGKSVLQTHLFVGASLFVEPRFMYPRIAIAALGTEECTGLAGVPLTFELLRREVDVRSFSHPALRYVTQAGGRMHATTLTWARAAFAPARLYVMYGQTEATARLAFLPPERAADKEGSVGIAVPDVELRVVDDAGRERPAGELGQLVARGPSVTPGYLDAPEETAAILHDGWLWTGDLARRDADGFLFLAGRAREILKVGGYRVVPDEIEEALAAHPAVADAAVVGAPDDLEGEVAVAFVELRPGASATERDLRSHCLQVLGRVKVPTRVVAVDALPRSAAGKPLKPVLRERARELMSALAG</sequence>
<dbReference type="EMBL" id="AP025591">
    <property type="protein sequence ID" value="BDG06817.1"/>
    <property type="molecule type" value="Genomic_DNA"/>
</dbReference>
<evidence type="ECO:0000313" key="4">
    <source>
        <dbReference type="Proteomes" id="UP001162891"/>
    </source>
</evidence>
<dbReference type="InterPro" id="IPR000873">
    <property type="entry name" value="AMP-dep_synth/lig_dom"/>
</dbReference>
<dbReference type="SUPFAM" id="SSF56801">
    <property type="entry name" value="Acetyl-CoA synthetase-like"/>
    <property type="match status" value="1"/>
</dbReference>
<dbReference type="RefSeq" id="WP_248357292.1">
    <property type="nucleotide sequence ID" value="NZ_AP025591.1"/>
</dbReference>
<dbReference type="InterPro" id="IPR042099">
    <property type="entry name" value="ANL_N_sf"/>
</dbReference>
<evidence type="ECO:0000313" key="3">
    <source>
        <dbReference type="EMBL" id="BDG06817.1"/>
    </source>
</evidence>
<dbReference type="Gene3D" id="3.30.300.30">
    <property type="match status" value="1"/>
</dbReference>
<feature type="domain" description="AMP-dependent synthetase/ligase" evidence="1">
    <location>
        <begin position="19"/>
        <end position="389"/>
    </location>
</feature>
<dbReference type="Proteomes" id="UP001162891">
    <property type="component" value="Chromosome"/>
</dbReference>
<organism evidence="3 4">
    <name type="scientific">Anaeromyxobacter oryzae</name>
    <dbReference type="NCBI Taxonomy" id="2918170"/>
    <lineage>
        <taxon>Bacteria</taxon>
        <taxon>Pseudomonadati</taxon>
        <taxon>Myxococcota</taxon>
        <taxon>Myxococcia</taxon>
        <taxon>Myxococcales</taxon>
        <taxon>Cystobacterineae</taxon>
        <taxon>Anaeromyxobacteraceae</taxon>
        <taxon>Anaeromyxobacter</taxon>
    </lineage>
</organism>
<accession>A0ABN6N4D3</accession>
<keyword evidence="3" id="KW-0436">Ligase</keyword>
<dbReference type="Pfam" id="PF13193">
    <property type="entry name" value="AMP-binding_C"/>
    <property type="match status" value="1"/>
</dbReference>
<dbReference type="PANTHER" id="PTHR43767">
    <property type="entry name" value="LONG-CHAIN-FATTY-ACID--COA LIGASE"/>
    <property type="match status" value="1"/>
</dbReference>
<reference evidence="4" key="1">
    <citation type="journal article" date="2022" name="Int. J. Syst. Evol. Microbiol.">
        <title>Anaeromyxobacter oryzae sp. nov., Anaeromyxobacter diazotrophicus sp. nov. and Anaeromyxobacter paludicola sp. nov., isolated from paddy soils.</title>
        <authorList>
            <person name="Itoh H."/>
            <person name="Xu Z."/>
            <person name="Mise K."/>
            <person name="Masuda Y."/>
            <person name="Ushijima N."/>
            <person name="Hayakawa C."/>
            <person name="Shiratori Y."/>
            <person name="Senoo K."/>
        </authorList>
    </citation>
    <scope>NUCLEOTIDE SEQUENCE [LARGE SCALE GENOMIC DNA]</scope>
    <source>
        <strain evidence="4">Red232</strain>
    </source>
</reference>
<gene>
    <name evidence="3" type="ORF">AMOR_58130</name>
</gene>
<name>A0ABN6N4D3_9BACT</name>
<keyword evidence="4" id="KW-1185">Reference proteome</keyword>
<dbReference type="InterPro" id="IPR045851">
    <property type="entry name" value="AMP-bd_C_sf"/>
</dbReference>
<evidence type="ECO:0000259" key="1">
    <source>
        <dbReference type="Pfam" id="PF00501"/>
    </source>
</evidence>
<dbReference type="PANTHER" id="PTHR43767:SF1">
    <property type="entry name" value="NONRIBOSOMAL PEPTIDE SYNTHASE PES1 (EUROFUNG)-RELATED"/>
    <property type="match status" value="1"/>
</dbReference>
<dbReference type="Gene3D" id="3.40.50.12780">
    <property type="entry name" value="N-terminal domain of ligase-like"/>
    <property type="match status" value="1"/>
</dbReference>
<dbReference type="GO" id="GO:0016874">
    <property type="term" value="F:ligase activity"/>
    <property type="evidence" value="ECO:0007669"/>
    <property type="project" value="UniProtKB-KW"/>
</dbReference>
<dbReference type="InterPro" id="IPR050237">
    <property type="entry name" value="ATP-dep_AMP-bd_enzyme"/>
</dbReference>